<dbReference type="InterPro" id="IPR007236">
    <property type="entry name" value="SlyX"/>
</dbReference>
<reference evidence="2 3" key="1">
    <citation type="submission" date="2013-04" db="EMBL/GenBank/DDBJ databases">
        <title>Oceanococcus atlanticus 22II-S10r2 Genome Sequencing.</title>
        <authorList>
            <person name="Lai Q."/>
            <person name="Li G."/>
            <person name="Shao Z."/>
        </authorList>
    </citation>
    <scope>NUCLEOTIDE SEQUENCE [LARGE SCALE GENOMIC DNA]</scope>
    <source>
        <strain evidence="2 3">22II-S10r2</strain>
    </source>
</reference>
<dbReference type="Proteomes" id="UP000192342">
    <property type="component" value="Unassembled WGS sequence"/>
</dbReference>
<dbReference type="EMBL" id="AQQV01000001">
    <property type="protein sequence ID" value="ORE89092.1"/>
    <property type="molecule type" value="Genomic_DNA"/>
</dbReference>
<dbReference type="OrthoDB" id="8606883at2"/>
<organism evidence="2 3">
    <name type="scientific">Oceanococcus atlanticus</name>
    <dbReference type="NCBI Taxonomy" id="1317117"/>
    <lineage>
        <taxon>Bacteria</taxon>
        <taxon>Pseudomonadati</taxon>
        <taxon>Pseudomonadota</taxon>
        <taxon>Gammaproteobacteria</taxon>
        <taxon>Chromatiales</taxon>
        <taxon>Oceanococcaceae</taxon>
        <taxon>Oceanococcus</taxon>
    </lineage>
</organism>
<feature type="coiled-coil region" evidence="1">
    <location>
        <begin position="31"/>
        <end position="58"/>
    </location>
</feature>
<evidence type="ECO:0000313" key="2">
    <source>
        <dbReference type="EMBL" id="ORE89092.1"/>
    </source>
</evidence>
<dbReference type="Gene3D" id="1.20.5.300">
    <property type="match status" value="1"/>
</dbReference>
<evidence type="ECO:0000256" key="1">
    <source>
        <dbReference type="SAM" id="Coils"/>
    </source>
</evidence>
<dbReference type="RefSeq" id="WP_083559900.1">
    <property type="nucleotide sequence ID" value="NZ_AQQV01000001.1"/>
</dbReference>
<protein>
    <submittedName>
        <fullName evidence="2">Host factor for lysis of phiX174 infection-like protein</fullName>
    </submittedName>
</protein>
<comment type="caution">
    <text evidence="2">The sequence shown here is derived from an EMBL/GenBank/DDBJ whole genome shotgun (WGS) entry which is preliminary data.</text>
</comment>
<dbReference type="PANTHER" id="PTHR36508:SF1">
    <property type="entry name" value="PROTEIN SLYX"/>
    <property type="match status" value="1"/>
</dbReference>
<keyword evidence="1" id="KW-0175">Coiled coil</keyword>
<dbReference type="PANTHER" id="PTHR36508">
    <property type="entry name" value="PROTEIN SLYX"/>
    <property type="match status" value="1"/>
</dbReference>
<dbReference type="Pfam" id="PF04102">
    <property type="entry name" value="SlyX"/>
    <property type="match status" value="1"/>
</dbReference>
<evidence type="ECO:0000313" key="3">
    <source>
        <dbReference type="Proteomes" id="UP000192342"/>
    </source>
</evidence>
<proteinExistence type="predicted"/>
<dbReference type="AlphaFoldDB" id="A0A1Y1SHE2"/>
<accession>A0A1Y1SHE2</accession>
<name>A0A1Y1SHE2_9GAMM</name>
<sequence length="74" mass="8061">MNQADLSDQLVDLQARVAHQDDTVLKLNDIVASQQHEITELTKAVKKLARQLQSLRDVGGGGGGEAADERPPHY</sequence>
<gene>
    <name evidence="2" type="ORF">ATO7_04415</name>
</gene>
<dbReference type="STRING" id="1317117.ATO7_04415"/>
<keyword evidence="3" id="KW-1185">Reference proteome</keyword>